<protein>
    <submittedName>
        <fullName evidence="1">Carboxypeptidase-like regulatory domain-containing protein</fullName>
    </submittedName>
</protein>
<dbReference type="Gene3D" id="2.60.40.1120">
    <property type="entry name" value="Carboxypeptidase-like, regulatory domain"/>
    <property type="match status" value="1"/>
</dbReference>
<proteinExistence type="predicted"/>
<gene>
    <name evidence="1" type="ORF">LGH74_00360</name>
</gene>
<dbReference type="SUPFAM" id="SSF49464">
    <property type="entry name" value="Carboxypeptidase regulatory domain-like"/>
    <property type="match status" value="1"/>
</dbReference>
<sequence>MRKSPVTLRIAEPCAQSWADMTPQGAGRHCAACQKVVIDFTQKTDAEILAVLAAATGQTCGRFGASQLDRALQLPLAPRAAWWQTAVAATVALLGFRTLVPSAAQAQAPVSQLPAYGTQAAGAGLPFQAKPAEVERLSGEGGLDIVLTGRVVDKESGKGISQVVVMLKGTNHGVTTDEQGHFSLPVTAQERHLTLVVFSIGYNRVEMPQPKHPSGMKVQLVPDAQVLGGLGVINSGPSSWLFNDIWQRLRAIPAQLTQPFQGNQA</sequence>
<dbReference type="RefSeq" id="WP_226170243.1">
    <property type="nucleotide sequence ID" value="NZ_JAJADR010000001.1"/>
</dbReference>
<keyword evidence="2" id="KW-1185">Reference proteome</keyword>
<evidence type="ECO:0000313" key="2">
    <source>
        <dbReference type="Proteomes" id="UP001165296"/>
    </source>
</evidence>
<dbReference type="Pfam" id="PF13715">
    <property type="entry name" value="CarbopepD_reg_2"/>
    <property type="match status" value="1"/>
</dbReference>
<dbReference type="EMBL" id="JAJADR010000001">
    <property type="protein sequence ID" value="MCB2406414.1"/>
    <property type="molecule type" value="Genomic_DNA"/>
</dbReference>
<accession>A0ABS8AKZ8</accession>
<name>A0ABS8AKZ8_9BACT</name>
<organism evidence="1 2">
    <name type="scientific">Hymenobacter lucidus</name>
    <dbReference type="NCBI Taxonomy" id="2880930"/>
    <lineage>
        <taxon>Bacteria</taxon>
        <taxon>Pseudomonadati</taxon>
        <taxon>Bacteroidota</taxon>
        <taxon>Cytophagia</taxon>
        <taxon>Cytophagales</taxon>
        <taxon>Hymenobacteraceae</taxon>
        <taxon>Hymenobacter</taxon>
    </lineage>
</organism>
<comment type="caution">
    <text evidence="1">The sequence shown here is derived from an EMBL/GenBank/DDBJ whole genome shotgun (WGS) entry which is preliminary data.</text>
</comment>
<evidence type="ECO:0000313" key="1">
    <source>
        <dbReference type="EMBL" id="MCB2406414.1"/>
    </source>
</evidence>
<reference evidence="1" key="1">
    <citation type="submission" date="2021-10" db="EMBL/GenBank/DDBJ databases">
        <authorList>
            <person name="Dean J.D."/>
            <person name="Kim M.K."/>
            <person name="Newey C.N."/>
            <person name="Stoker T.S."/>
            <person name="Thompson D.W."/>
            <person name="Grose J.H."/>
        </authorList>
    </citation>
    <scope>NUCLEOTIDE SEQUENCE</scope>
    <source>
        <strain evidence="1">BT178</strain>
    </source>
</reference>
<dbReference type="InterPro" id="IPR008969">
    <property type="entry name" value="CarboxyPept-like_regulatory"/>
</dbReference>
<dbReference type="Proteomes" id="UP001165296">
    <property type="component" value="Unassembled WGS sequence"/>
</dbReference>